<evidence type="ECO:0000256" key="4">
    <source>
        <dbReference type="SAM" id="SignalP"/>
    </source>
</evidence>
<dbReference type="CDD" id="cd13585">
    <property type="entry name" value="PBP2_TMBP_like"/>
    <property type="match status" value="1"/>
</dbReference>
<reference evidence="5 6" key="1">
    <citation type="submission" date="2016-11" db="EMBL/GenBank/DDBJ databases">
        <authorList>
            <person name="Jaros S."/>
            <person name="Januszkiewicz K."/>
            <person name="Wedrychowicz H."/>
        </authorList>
    </citation>
    <scope>NUCLEOTIDE SEQUENCE [LARGE SCALE GENOMIC DNA]</scope>
    <source>
        <strain evidence="5 6">DSM 44666</strain>
    </source>
</reference>
<evidence type="ECO:0000256" key="2">
    <source>
        <dbReference type="ARBA" id="ARBA00022448"/>
    </source>
</evidence>
<dbReference type="GO" id="GO:1901982">
    <property type="term" value="F:maltose binding"/>
    <property type="evidence" value="ECO:0007669"/>
    <property type="project" value="TreeGrafter"/>
</dbReference>
<dbReference type="GO" id="GO:0015768">
    <property type="term" value="P:maltose transport"/>
    <property type="evidence" value="ECO:0007669"/>
    <property type="project" value="TreeGrafter"/>
</dbReference>
<proteinExistence type="inferred from homology"/>
<evidence type="ECO:0000313" key="6">
    <source>
        <dbReference type="Proteomes" id="UP000184476"/>
    </source>
</evidence>
<dbReference type="GO" id="GO:0055052">
    <property type="term" value="C:ATP-binding cassette (ABC) transporter complex, substrate-binding subunit-containing"/>
    <property type="evidence" value="ECO:0007669"/>
    <property type="project" value="TreeGrafter"/>
</dbReference>
<protein>
    <submittedName>
        <fullName evidence="5">Carbohydrate ABC transporter substrate-binding protein, CUT1 family</fullName>
    </submittedName>
</protein>
<dbReference type="Proteomes" id="UP000184476">
    <property type="component" value="Unassembled WGS sequence"/>
</dbReference>
<comment type="similarity">
    <text evidence="1">Belongs to the bacterial solute-binding protein 1 family.</text>
</comment>
<dbReference type="RefSeq" id="WP_073150843.1">
    <property type="nucleotide sequence ID" value="NZ_FQVL01000001.1"/>
</dbReference>
<feature type="signal peptide" evidence="4">
    <location>
        <begin position="1"/>
        <end position="23"/>
    </location>
</feature>
<dbReference type="OrthoDB" id="9808332at2"/>
<dbReference type="PANTHER" id="PTHR30061:SF50">
    <property type="entry name" value="MALTOSE_MALTODEXTRIN-BINDING PERIPLASMIC PROTEIN"/>
    <property type="match status" value="1"/>
</dbReference>
<dbReference type="SUPFAM" id="SSF53850">
    <property type="entry name" value="Periplasmic binding protein-like II"/>
    <property type="match status" value="1"/>
</dbReference>
<dbReference type="InterPro" id="IPR006059">
    <property type="entry name" value="SBP"/>
</dbReference>
<evidence type="ECO:0000256" key="3">
    <source>
        <dbReference type="ARBA" id="ARBA00022729"/>
    </source>
</evidence>
<dbReference type="GO" id="GO:0042956">
    <property type="term" value="P:maltodextrin transmembrane transport"/>
    <property type="evidence" value="ECO:0007669"/>
    <property type="project" value="TreeGrafter"/>
</dbReference>
<keyword evidence="6" id="KW-1185">Reference proteome</keyword>
<gene>
    <name evidence="5" type="ORF">SAMN05444392_101302</name>
</gene>
<evidence type="ECO:0000256" key="1">
    <source>
        <dbReference type="ARBA" id="ARBA00008520"/>
    </source>
</evidence>
<dbReference type="Gene3D" id="3.40.190.10">
    <property type="entry name" value="Periplasmic binding protein-like II"/>
    <property type="match status" value="1"/>
</dbReference>
<keyword evidence="3 4" id="KW-0732">Signal</keyword>
<sequence length="424" mass="47241">MKWTRFFVMSGLAILLIIQTACSSGSDDTVSINGKERIKLTFWDMHAQKEQEFFKKLVDQYNKSQEKVFIEYSTFNQVDYTTAKLPTAFANGEGPDIFMVSPGDFMKFAKAGTMADLTPYFPKGTKEDFVPTSLEAVTLDNKIYALPYELELLGLFYNKEMLKKANIQVPKTWDELRSAAKKLKNDKVSGLILPYEKGPYLNFVWYPFLWQLGGNVLSNGGNKSTFDSPQVAQALDFWGSFFKEGLAPKTLQIPPTDIDHLGNKSAAMQVVGTWAITAAETKFPNVPIDVAPLPIPAKGKAATDAGGWKMAVNAKGKNTAEAAKFIMWAFASDQSRPLEWCTKTKFAYSPRKSVVEKGKDIYTKGMRKVFTEQIYNSAIPEPRYAPGVTEPIGDALQKVMFENITGSNAALEGHKKINETLSKE</sequence>
<dbReference type="EMBL" id="FQVL01000001">
    <property type="protein sequence ID" value="SHE39302.1"/>
    <property type="molecule type" value="Genomic_DNA"/>
</dbReference>
<feature type="chain" id="PRO_5012454425" evidence="4">
    <location>
        <begin position="24"/>
        <end position="424"/>
    </location>
</feature>
<keyword evidence="2" id="KW-0813">Transport</keyword>
<accession>A0A1M4T474</accession>
<evidence type="ECO:0000313" key="5">
    <source>
        <dbReference type="EMBL" id="SHE39302.1"/>
    </source>
</evidence>
<dbReference type="STRING" id="112248.SAMN05444392_101302"/>
<name>A0A1M4T474_9BACL</name>
<dbReference type="AlphaFoldDB" id="A0A1M4T474"/>
<dbReference type="Pfam" id="PF01547">
    <property type="entry name" value="SBP_bac_1"/>
    <property type="match status" value="1"/>
</dbReference>
<dbReference type="PANTHER" id="PTHR30061">
    <property type="entry name" value="MALTOSE-BINDING PERIPLASMIC PROTEIN"/>
    <property type="match status" value="1"/>
</dbReference>
<organism evidence="5 6">
    <name type="scientific">Seinonella peptonophila</name>
    <dbReference type="NCBI Taxonomy" id="112248"/>
    <lineage>
        <taxon>Bacteria</taxon>
        <taxon>Bacillati</taxon>
        <taxon>Bacillota</taxon>
        <taxon>Bacilli</taxon>
        <taxon>Bacillales</taxon>
        <taxon>Thermoactinomycetaceae</taxon>
        <taxon>Seinonella</taxon>
    </lineage>
</organism>